<gene>
    <name evidence="2" type="ordered locus">Fbal_3253</name>
</gene>
<organism evidence="2 3">
    <name type="scientific">Ferrimonas balearica (strain DSM 9799 / CCM 4581 / KCTC 23876 / PAT)</name>
    <dbReference type="NCBI Taxonomy" id="550540"/>
    <lineage>
        <taxon>Bacteria</taxon>
        <taxon>Pseudomonadati</taxon>
        <taxon>Pseudomonadota</taxon>
        <taxon>Gammaproteobacteria</taxon>
        <taxon>Alteromonadales</taxon>
        <taxon>Ferrimonadaceae</taxon>
        <taxon>Ferrimonas</taxon>
    </lineage>
</organism>
<keyword evidence="2" id="KW-0223">Dioxygenase</keyword>
<dbReference type="Gene3D" id="3.30.720.120">
    <property type="match status" value="1"/>
</dbReference>
<proteinExistence type="predicted"/>
<dbReference type="InterPro" id="IPR037523">
    <property type="entry name" value="VOC_core"/>
</dbReference>
<dbReference type="SUPFAM" id="SSF54593">
    <property type="entry name" value="Glyoxalase/Bleomycin resistance protein/Dihydroxybiphenyl dioxygenase"/>
    <property type="match status" value="1"/>
</dbReference>
<dbReference type="KEGG" id="fbl:Fbal_3253"/>
<protein>
    <submittedName>
        <fullName evidence="2">Glyoxalase/bleomycin resistance protein/dioxygenase</fullName>
    </submittedName>
</protein>
<evidence type="ECO:0000259" key="1">
    <source>
        <dbReference type="PROSITE" id="PS51819"/>
    </source>
</evidence>
<dbReference type="InterPro" id="IPR004360">
    <property type="entry name" value="Glyas_Fos-R_dOase_dom"/>
</dbReference>
<dbReference type="PANTHER" id="PTHR34109">
    <property type="entry name" value="BNAUNNG04460D PROTEIN-RELATED"/>
    <property type="match status" value="1"/>
</dbReference>
<accession>E1SWJ0</accession>
<dbReference type="HOGENOM" id="CLU_046006_11_2_6"/>
<dbReference type="GO" id="GO:0051213">
    <property type="term" value="F:dioxygenase activity"/>
    <property type="evidence" value="ECO:0007669"/>
    <property type="project" value="UniProtKB-KW"/>
</dbReference>
<dbReference type="RefSeq" id="WP_013346758.1">
    <property type="nucleotide sequence ID" value="NC_014541.1"/>
</dbReference>
<evidence type="ECO:0000313" key="3">
    <source>
        <dbReference type="Proteomes" id="UP000006683"/>
    </source>
</evidence>
<dbReference type="InterPro" id="IPR029068">
    <property type="entry name" value="Glyas_Bleomycin-R_OHBP_Dase"/>
</dbReference>
<name>E1SWJ0_FERBD</name>
<keyword evidence="2" id="KW-0560">Oxidoreductase</keyword>
<dbReference type="GeneID" id="67183469"/>
<dbReference type="AlphaFoldDB" id="E1SWJ0"/>
<dbReference type="CDD" id="cd07246">
    <property type="entry name" value="VOC_like"/>
    <property type="match status" value="1"/>
</dbReference>
<sequence>MTQFKPEDVPTLMPYLMVKNVSQAMDFYQTAFGFERAGEPLVEDGVVLHGEMTFGDARIMLGREGAFGSEAKSPASSGHDQGMGLYLYCPDVDAHFEQAQEAGAAIMQPLNDMFWGDRIYTALDLDGYRWSFATHTATQES</sequence>
<dbReference type="Proteomes" id="UP000006683">
    <property type="component" value="Chromosome"/>
</dbReference>
<dbReference type="Pfam" id="PF00903">
    <property type="entry name" value="Glyoxalase"/>
    <property type="match status" value="1"/>
</dbReference>
<evidence type="ECO:0000313" key="2">
    <source>
        <dbReference type="EMBL" id="ADN77452.1"/>
    </source>
</evidence>
<dbReference type="EMBL" id="CP002209">
    <property type="protein sequence ID" value="ADN77452.1"/>
    <property type="molecule type" value="Genomic_DNA"/>
</dbReference>
<dbReference type="STRING" id="550540.Fbal_3253"/>
<dbReference type="eggNOG" id="COG2764">
    <property type="taxonomic scope" value="Bacteria"/>
</dbReference>
<keyword evidence="3" id="KW-1185">Reference proteome</keyword>
<reference evidence="2 3" key="1">
    <citation type="journal article" date="2010" name="Stand. Genomic Sci.">
        <title>Complete genome sequence of Ferrimonas balearica type strain (PAT).</title>
        <authorList>
            <person name="Nolan M."/>
            <person name="Sikorski J."/>
            <person name="Davenport K."/>
            <person name="Lucas S."/>
            <person name="Glavina Del Rio T."/>
            <person name="Tice H."/>
            <person name="Cheng J."/>
            <person name="Goodwin L."/>
            <person name="Pitluck S."/>
            <person name="Liolios K."/>
            <person name="Ivanova N."/>
            <person name="Mavromatis K."/>
            <person name="Ovchinnikova G."/>
            <person name="Pati A."/>
            <person name="Chen A."/>
            <person name="Palaniappan K."/>
            <person name="Land M."/>
            <person name="Hauser L."/>
            <person name="Chang Y."/>
            <person name="Jeffries C."/>
            <person name="Tapia R."/>
            <person name="Brettin T."/>
            <person name="Detter J."/>
            <person name="Han C."/>
            <person name="Yasawong M."/>
            <person name="Rohde M."/>
            <person name="Tindall B."/>
            <person name="Goker M."/>
            <person name="Woyke T."/>
            <person name="Bristow J."/>
            <person name="Eisen J."/>
            <person name="Markowitz V."/>
            <person name="Hugenholtz P."/>
            <person name="Kyrpides N."/>
            <person name="Klenk H."/>
            <person name="Lapidus A."/>
        </authorList>
    </citation>
    <scope>NUCLEOTIDE SEQUENCE [LARGE SCALE GENOMIC DNA]</scope>
    <source>
        <strain evidence="3">DSM 9799 / CCM 4581 / KCTC 23876 / PAT</strain>
    </source>
</reference>
<dbReference type="PANTHER" id="PTHR34109:SF1">
    <property type="entry name" value="VOC DOMAIN-CONTAINING PROTEIN"/>
    <property type="match status" value="1"/>
</dbReference>
<dbReference type="Gene3D" id="3.30.720.110">
    <property type="match status" value="1"/>
</dbReference>
<dbReference type="OrthoDB" id="9793039at2"/>
<feature type="domain" description="VOC" evidence="1">
    <location>
        <begin position="10"/>
        <end position="135"/>
    </location>
</feature>
<dbReference type="PROSITE" id="PS51819">
    <property type="entry name" value="VOC"/>
    <property type="match status" value="1"/>
</dbReference>